<name>A0A2W5Z4Z6_9BACT</name>
<accession>A0A2W5Z4Z6</accession>
<evidence type="ECO:0000313" key="2">
    <source>
        <dbReference type="Proteomes" id="UP000248724"/>
    </source>
</evidence>
<dbReference type="Proteomes" id="UP000248724">
    <property type="component" value="Unassembled WGS sequence"/>
</dbReference>
<organism evidence="1 2">
    <name type="scientific">Candidatus Aeolococcus gillhamiae</name>
    <dbReference type="NCBI Taxonomy" id="3127015"/>
    <lineage>
        <taxon>Bacteria</taxon>
        <taxon>Bacillati</taxon>
        <taxon>Candidatus Dormiibacterota</taxon>
        <taxon>Candidatus Dormibacteria</taxon>
        <taxon>Candidatus Aeolococcales</taxon>
        <taxon>Candidatus Aeolococcaceae</taxon>
        <taxon>Candidatus Aeolococcus</taxon>
    </lineage>
</organism>
<reference evidence="1 2" key="1">
    <citation type="journal article" date="2017" name="Nature">
        <title>Atmospheric trace gases support primary production in Antarctic desert surface soil.</title>
        <authorList>
            <person name="Ji M."/>
            <person name="Greening C."/>
            <person name="Vanwonterghem I."/>
            <person name="Carere C.R."/>
            <person name="Bay S.K."/>
            <person name="Steen J.A."/>
            <person name="Montgomery K."/>
            <person name="Lines T."/>
            <person name="Beardall J."/>
            <person name="van Dorst J."/>
            <person name="Snape I."/>
            <person name="Stott M.B."/>
            <person name="Hugenholtz P."/>
            <person name="Ferrari B.C."/>
        </authorList>
    </citation>
    <scope>NUCLEOTIDE SEQUENCE [LARGE SCALE GENOMIC DNA]</scope>
    <source>
        <strain evidence="1">RRmetagenome_bin12</strain>
    </source>
</reference>
<evidence type="ECO:0000313" key="1">
    <source>
        <dbReference type="EMBL" id="PZR80340.1"/>
    </source>
</evidence>
<protein>
    <submittedName>
        <fullName evidence="1">Uncharacterized protein</fullName>
    </submittedName>
</protein>
<proteinExistence type="predicted"/>
<dbReference type="EMBL" id="QHBU01000156">
    <property type="protein sequence ID" value="PZR80340.1"/>
    <property type="molecule type" value="Genomic_DNA"/>
</dbReference>
<gene>
    <name evidence="1" type="ORF">DLM65_08505</name>
</gene>
<dbReference type="AlphaFoldDB" id="A0A2W5Z4Z6"/>
<sequence length="70" mass="7407">MASRKRGREEQVSADTIREARDALHRLLHRVSEGTMTAPPGLVARLEGAIAALDAVLAEPAPNNGRPAAP</sequence>
<comment type="caution">
    <text evidence="1">The sequence shown here is derived from an EMBL/GenBank/DDBJ whole genome shotgun (WGS) entry which is preliminary data.</text>
</comment>